<protein>
    <recommendedName>
        <fullName evidence="3">17 kDa surface antigen</fullName>
    </recommendedName>
</protein>
<evidence type="ECO:0000259" key="5">
    <source>
        <dbReference type="Pfam" id="PF05433"/>
    </source>
</evidence>
<comment type="caution">
    <text evidence="6">The sequence shown here is derived from an EMBL/GenBank/DDBJ whole genome shotgun (WGS) entry which is preliminary data.</text>
</comment>
<proteinExistence type="inferred from homology"/>
<evidence type="ECO:0000313" key="7">
    <source>
        <dbReference type="Proteomes" id="UP000602381"/>
    </source>
</evidence>
<comment type="similarity">
    <text evidence="2">Belongs to the rickettsiale 17 kDa surface antigen family.</text>
</comment>
<sequence>MTVDRIKLSMSRLLKTTGAALLFAGLAACSNQGNGEKEFWGTVVGGIAGGLIGSEIGGRGDSGKVGAALGAVAGAAIGNQVGKDLDRADRIAIAQAQQQAFETAPSGTRTEWYNPDSGNRGWVEPKPAYQGEDERYCREYTQTIYVGGEAQTGYGTACRQPDGDWKIIQ</sequence>
<dbReference type="Proteomes" id="UP000602381">
    <property type="component" value="Unassembled WGS sequence"/>
</dbReference>
<evidence type="ECO:0000256" key="2">
    <source>
        <dbReference type="ARBA" id="ARBA00008681"/>
    </source>
</evidence>
<name>A0ABQ2LAT2_9PROT</name>
<evidence type="ECO:0000256" key="1">
    <source>
        <dbReference type="ARBA" id="ARBA00004459"/>
    </source>
</evidence>
<reference evidence="7" key="1">
    <citation type="journal article" date="2019" name="Int. J. Syst. Evol. Microbiol.">
        <title>The Global Catalogue of Microorganisms (GCM) 10K type strain sequencing project: providing services to taxonomists for standard genome sequencing and annotation.</title>
        <authorList>
            <consortium name="The Broad Institute Genomics Platform"/>
            <consortium name="The Broad Institute Genome Sequencing Center for Infectious Disease"/>
            <person name="Wu L."/>
            <person name="Ma J."/>
        </authorList>
    </citation>
    <scope>NUCLEOTIDE SEQUENCE [LARGE SCALE GENOMIC DNA]</scope>
    <source>
        <strain evidence="7">JCM 17843</strain>
    </source>
</reference>
<dbReference type="PROSITE" id="PS51257">
    <property type="entry name" value="PROKAR_LIPOPROTEIN"/>
    <property type="match status" value="1"/>
</dbReference>
<gene>
    <name evidence="6" type="primary">omp</name>
    <name evidence="6" type="ORF">GCM10007972_09390</name>
</gene>
<evidence type="ECO:0000313" key="6">
    <source>
        <dbReference type="EMBL" id="GGO08698.1"/>
    </source>
</evidence>
<accession>A0ABQ2LAT2</accession>
<evidence type="ECO:0000256" key="3">
    <source>
        <dbReference type="ARBA" id="ARBA00015281"/>
    </source>
</evidence>
<dbReference type="InterPro" id="IPR008816">
    <property type="entry name" value="Gly_zipper_2TM_dom"/>
</dbReference>
<feature type="domain" description="Glycine zipper 2TM" evidence="5">
    <location>
        <begin position="40"/>
        <end position="82"/>
    </location>
</feature>
<comment type="subcellular location">
    <subcellularLocation>
        <location evidence="1">Cell outer membrane</location>
        <topology evidence="1">Lipid-anchor</topology>
    </subcellularLocation>
</comment>
<dbReference type="EMBL" id="BMOV01000002">
    <property type="protein sequence ID" value="GGO08698.1"/>
    <property type="molecule type" value="Genomic_DNA"/>
</dbReference>
<keyword evidence="7" id="KW-1185">Reference proteome</keyword>
<organism evidence="6 7">
    <name type="scientific">Iodidimonas muriae</name>
    <dbReference type="NCBI Taxonomy" id="261467"/>
    <lineage>
        <taxon>Bacteria</taxon>
        <taxon>Pseudomonadati</taxon>
        <taxon>Pseudomonadota</taxon>
        <taxon>Alphaproteobacteria</taxon>
        <taxon>Iodidimonadales</taxon>
        <taxon>Iodidimonadaceae</taxon>
        <taxon>Iodidimonas</taxon>
    </lineage>
</organism>
<dbReference type="PIRSF" id="PIRSF002721">
    <property type="entry name" value="Surface_antigen_Rickettsia"/>
    <property type="match status" value="1"/>
</dbReference>
<evidence type="ECO:0000256" key="4">
    <source>
        <dbReference type="ARBA" id="ARBA00023288"/>
    </source>
</evidence>
<dbReference type="Pfam" id="PF05433">
    <property type="entry name" value="Rick_17kDa_Anti"/>
    <property type="match status" value="1"/>
</dbReference>
<dbReference type="InterPro" id="IPR016364">
    <property type="entry name" value="Surface_antigen_Rickettsia"/>
</dbReference>
<keyword evidence="4" id="KW-0449">Lipoprotein</keyword>